<keyword evidence="4" id="KW-0378">Hydrolase</keyword>
<evidence type="ECO:0000256" key="4">
    <source>
        <dbReference type="ARBA" id="ARBA00022801"/>
    </source>
</evidence>
<evidence type="ECO:0000256" key="3">
    <source>
        <dbReference type="ARBA" id="ARBA00012780"/>
    </source>
</evidence>
<organism evidence="8 9">
    <name type="scientific">Vitis vinifera</name>
    <name type="common">Grape</name>
    <dbReference type="NCBI Taxonomy" id="29760"/>
    <lineage>
        <taxon>Eukaryota</taxon>
        <taxon>Viridiplantae</taxon>
        <taxon>Streptophyta</taxon>
        <taxon>Embryophyta</taxon>
        <taxon>Tracheophyta</taxon>
        <taxon>Spermatophyta</taxon>
        <taxon>Magnoliopsida</taxon>
        <taxon>eudicotyledons</taxon>
        <taxon>Gunneridae</taxon>
        <taxon>Pentapetalae</taxon>
        <taxon>rosids</taxon>
        <taxon>Vitales</taxon>
        <taxon>Vitaceae</taxon>
        <taxon>Viteae</taxon>
        <taxon>Vitis</taxon>
    </lineage>
</organism>
<evidence type="ECO:0000256" key="5">
    <source>
        <dbReference type="ARBA" id="ARBA00023295"/>
    </source>
</evidence>
<evidence type="ECO:0000256" key="6">
    <source>
        <dbReference type="RuleBase" id="RU004335"/>
    </source>
</evidence>
<comment type="catalytic activity">
    <reaction evidence="1">
        <text>Hydrolysis of (1-&gt;3)-beta-D-glucosidic linkages in (1-&gt;3)-beta-D-glucans.</text>
        <dbReference type="EC" id="3.2.1.39"/>
    </reaction>
</comment>
<protein>
    <recommendedName>
        <fullName evidence="3">glucan endo-1,3-beta-D-glucosidase</fullName>
        <ecNumber evidence="3">3.2.1.39</ecNumber>
    </recommendedName>
</protein>
<dbReference type="SUPFAM" id="SSF51445">
    <property type="entry name" value="(Trans)glycosidases"/>
    <property type="match status" value="1"/>
</dbReference>
<feature type="chain" id="PRO_5019070474" description="glucan endo-1,3-beta-D-glucosidase" evidence="7">
    <location>
        <begin position="33"/>
        <end position="349"/>
    </location>
</feature>
<dbReference type="EC" id="3.2.1.39" evidence="3"/>
<dbReference type="Proteomes" id="UP000288805">
    <property type="component" value="Unassembled WGS sequence"/>
</dbReference>
<sequence length="349" mass="38223">MPQNFASTAQLCYFVTVVSLLLFLQSDSYAEAGTIGVNYGRLGDNLPPSTQVVALLKSRNINRLRLFDPNLDALEALQGSGIEVVLGTLNQDLPQLAADLSFARSWVSTNVIPYSQNVRFRYISAGNEVIPGNLAAYVFPAMQNLDQALRDAQLPYSIPVSTSVSTAVLGTSYPPSQGEFSMDIDPIMRSITGFLAANGSPFLVNVYPYFSYINDPVNVPLDYALFNSSRVVVRDGELEYKNLFDAITDATYTALEKTGGASVKVVVTESGWPSNENGQIATIENARMYNNNLVAHLSGAKGTPKKPGESIEAYVFAIFNEDLKPRGTEQNFGLYYPNMTEVYHVEFIN</sequence>
<evidence type="ECO:0000256" key="1">
    <source>
        <dbReference type="ARBA" id="ARBA00000382"/>
    </source>
</evidence>
<evidence type="ECO:0000313" key="9">
    <source>
        <dbReference type="Proteomes" id="UP000288805"/>
    </source>
</evidence>
<evidence type="ECO:0000313" key="8">
    <source>
        <dbReference type="EMBL" id="RVW19234.1"/>
    </source>
</evidence>
<dbReference type="EMBL" id="QGNW01002499">
    <property type="protein sequence ID" value="RVW19234.1"/>
    <property type="molecule type" value="Genomic_DNA"/>
</dbReference>
<dbReference type="Gene3D" id="3.20.20.80">
    <property type="entry name" value="Glycosidases"/>
    <property type="match status" value="1"/>
</dbReference>
<dbReference type="InterPro" id="IPR017853">
    <property type="entry name" value="GH"/>
</dbReference>
<evidence type="ECO:0000256" key="7">
    <source>
        <dbReference type="SAM" id="SignalP"/>
    </source>
</evidence>
<dbReference type="InterPro" id="IPR044965">
    <property type="entry name" value="Glyco_hydro_17_plant"/>
</dbReference>
<feature type="signal peptide" evidence="7">
    <location>
        <begin position="1"/>
        <end position="32"/>
    </location>
</feature>
<comment type="caution">
    <text evidence="8">The sequence shown here is derived from an EMBL/GenBank/DDBJ whole genome shotgun (WGS) entry which is preliminary data.</text>
</comment>
<dbReference type="PANTHER" id="PTHR32227">
    <property type="entry name" value="GLUCAN ENDO-1,3-BETA-GLUCOSIDASE BG1-RELATED-RELATED"/>
    <property type="match status" value="1"/>
</dbReference>
<evidence type="ECO:0000256" key="2">
    <source>
        <dbReference type="ARBA" id="ARBA00008773"/>
    </source>
</evidence>
<keyword evidence="7" id="KW-0732">Signal</keyword>
<gene>
    <name evidence="8" type="primary">E13F_0</name>
    <name evidence="8" type="ORF">CK203_095891</name>
</gene>
<keyword evidence="5" id="KW-0326">Glycosidase</keyword>
<dbReference type="InterPro" id="IPR000490">
    <property type="entry name" value="Glyco_hydro_17"/>
</dbReference>
<proteinExistence type="inferred from homology"/>
<dbReference type="FunFam" id="3.20.20.80:FF:000010">
    <property type="entry name" value="glucan endo-1,3-beta-glucosidase, basic"/>
    <property type="match status" value="1"/>
</dbReference>
<comment type="similarity">
    <text evidence="2 6">Belongs to the glycosyl hydrolase 17 family.</text>
</comment>
<name>A0A438C7M6_VITVI</name>
<dbReference type="GO" id="GO:0042973">
    <property type="term" value="F:glucan endo-1,3-beta-D-glucosidase activity"/>
    <property type="evidence" value="ECO:0007669"/>
    <property type="project" value="UniProtKB-EC"/>
</dbReference>
<dbReference type="Pfam" id="PF00332">
    <property type="entry name" value="Glyco_hydro_17"/>
    <property type="match status" value="1"/>
</dbReference>
<dbReference type="GO" id="GO:0005975">
    <property type="term" value="P:carbohydrate metabolic process"/>
    <property type="evidence" value="ECO:0007669"/>
    <property type="project" value="InterPro"/>
</dbReference>
<accession>A0A438C7M6</accession>
<reference evidence="8 9" key="1">
    <citation type="journal article" date="2018" name="PLoS Genet.">
        <title>Population sequencing reveals clonal diversity and ancestral inbreeding in the grapevine cultivar Chardonnay.</title>
        <authorList>
            <person name="Roach M.J."/>
            <person name="Johnson D.L."/>
            <person name="Bohlmann J."/>
            <person name="van Vuuren H.J."/>
            <person name="Jones S.J."/>
            <person name="Pretorius I.S."/>
            <person name="Schmidt S.A."/>
            <person name="Borneman A.R."/>
        </authorList>
    </citation>
    <scope>NUCLEOTIDE SEQUENCE [LARGE SCALE GENOMIC DNA]</scope>
    <source>
        <strain evidence="9">cv. Chardonnay</strain>
        <tissue evidence="8">Leaf</tissue>
    </source>
</reference>
<dbReference type="AlphaFoldDB" id="A0A438C7M6"/>